<name>A0A3M7PX79_BRAPC</name>
<dbReference type="AlphaFoldDB" id="A0A3M7PX79"/>
<feature type="compositionally biased region" description="Acidic residues" evidence="1">
    <location>
        <begin position="77"/>
        <end position="91"/>
    </location>
</feature>
<feature type="compositionally biased region" description="Low complexity" evidence="1">
    <location>
        <begin position="104"/>
        <end position="123"/>
    </location>
</feature>
<sequence length="164" mass="18761">MWSMKNVKYLLLSEPTACKVWKRVYTFYEVSKAGWEKALKFFEELDLVDHADYIPQKFPITFWIALRLLKPSAYEDIPEESEENLANEENDQQGTGDDPERAESGSSSSTTTPDTSESSESSWLSSNMLVRFLPLKLQSGEKPIKIEVNSYFSPPTSVSQFNKE</sequence>
<dbReference type="Proteomes" id="UP000276133">
    <property type="component" value="Unassembled WGS sequence"/>
</dbReference>
<gene>
    <name evidence="2" type="ORF">BpHYR1_003952</name>
</gene>
<keyword evidence="3" id="KW-1185">Reference proteome</keyword>
<feature type="region of interest" description="Disordered" evidence="1">
    <location>
        <begin position="77"/>
        <end position="123"/>
    </location>
</feature>
<accession>A0A3M7PX79</accession>
<proteinExistence type="predicted"/>
<evidence type="ECO:0000313" key="3">
    <source>
        <dbReference type="Proteomes" id="UP000276133"/>
    </source>
</evidence>
<reference evidence="2 3" key="1">
    <citation type="journal article" date="2018" name="Sci. Rep.">
        <title>Genomic signatures of local adaptation to the degree of environmental predictability in rotifers.</title>
        <authorList>
            <person name="Franch-Gras L."/>
            <person name="Hahn C."/>
            <person name="Garcia-Roger E.M."/>
            <person name="Carmona M.J."/>
            <person name="Serra M."/>
            <person name="Gomez A."/>
        </authorList>
    </citation>
    <scope>NUCLEOTIDE SEQUENCE [LARGE SCALE GENOMIC DNA]</scope>
    <source>
        <strain evidence="2">HYR1</strain>
    </source>
</reference>
<dbReference type="EMBL" id="REGN01008551">
    <property type="protein sequence ID" value="RNA03288.1"/>
    <property type="molecule type" value="Genomic_DNA"/>
</dbReference>
<evidence type="ECO:0000256" key="1">
    <source>
        <dbReference type="SAM" id="MobiDB-lite"/>
    </source>
</evidence>
<evidence type="ECO:0000313" key="2">
    <source>
        <dbReference type="EMBL" id="RNA03288.1"/>
    </source>
</evidence>
<protein>
    <submittedName>
        <fullName evidence="2">Uncharacterized protein</fullName>
    </submittedName>
</protein>
<organism evidence="2 3">
    <name type="scientific">Brachionus plicatilis</name>
    <name type="common">Marine rotifer</name>
    <name type="synonym">Brachionus muelleri</name>
    <dbReference type="NCBI Taxonomy" id="10195"/>
    <lineage>
        <taxon>Eukaryota</taxon>
        <taxon>Metazoa</taxon>
        <taxon>Spiralia</taxon>
        <taxon>Gnathifera</taxon>
        <taxon>Rotifera</taxon>
        <taxon>Eurotatoria</taxon>
        <taxon>Monogononta</taxon>
        <taxon>Pseudotrocha</taxon>
        <taxon>Ploima</taxon>
        <taxon>Brachionidae</taxon>
        <taxon>Brachionus</taxon>
    </lineage>
</organism>
<comment type="caution">
    <text evidence="2">The sequence shown here is derived from an EMBL/GenBank/DDBJ whole genome shotgun (WGS) entry which is preliminary data.</text>
</comment>